<dbReference type="GO" id="GO:0009813">
    <property type="term" value="P:flavonoid biosynthetic process"/>
    <property type="evidence" value="ECO:0007669"/>
    <property type="project" value="UniProtKB-KW"/>
</dbReference>
<gene>
    <name evidence="6" type="ORF">TEA_014790</name>
</gene>
<dbReference type="InterPro" id="IPR035595">
    <property type="entry name" value="UDP_glycos_trans_CS"/>
</dbReference>
<dbReference type="EMBL" id="SDRB02003146">
    <property type="protein sequence ID" value="THG18334.1"/>
    <property type="molecule type" value="Genomic_DNA"/>
</dbReference>
<dbReference type="EC" id="2.4.1.-" evidence="5"/>
<evidence type="ECO:0000256" key="5">
    <source>
        <dbReference type="RuleBase" id="RU362057"/>
    </source>
</evidence>
<dbReference type="FunFam" id="3.40.50.2000:FF:000047">
    <property type="entry name" value="Glycosyltransferase"/>
    <property type="match status" value="1"/>
</dbReference>
<dbReference type="Proteomes" id="UP000306102">
    <property type="component" value="Unassembled WGS sequence"/>
</dbReference>
<evidence type="ECO:0000256" key="4">
    <source>
        <dbReference type="RuleBase" id="RU003718"/>
    </source>
</evidence>
<evidence type="ECO:0000313" key="6">
    <source>
        <dbReference type="EMBL" id="THG18334.1"/>
    </source>
</evidence>
<accession>A0A4S4EPU5</accession>
<dbReference type="CDD" id="cd03784">
    <property type="entry name" value="GT1_Gtf-like"/>
    <property type="match status" value="1"/>
</dbReference>
<evidence type="ECO:0000256" key="2">
    <source>
        <dbReference type="ARBA" id="ARBA00022679"/>
    </source>
</evidence>
<dbReference type="Gene3D" id="3.40.50.2000">
    <property type="entry name" value="Glycogen Phosphorylase B"/>
    <property type="match status" value="2"/>
</dbReference>
<evidence type="ECO:0000256" key="3">
    <source>
        <dbReference type="ARBA" id="ARBA00023241"/>
    </source>
</evidence>
<protein>
    <recommendedName>
        <fullName evidence="5">Glycosyltransferase</fullName>
        <ecNumber evidence="5">2.4.1.-</ecNumber>
    </recommendedName>
</protein>
<dbReference type="InterPro" id="IPR002213">
    <property type="entry name" value="UDP_glucos_trans"/>
</dbReference>
<organism evidence="6 7">
    <name type="scientific">Camellia sinensis var. sinensis</name>
    <name type="common">China tea</name>
    <dbReference type="NCBI Taxonomy" id="542762"/>
    <lineage>
        <taxon>Eukaryota</taxon>
        <taxon>Viridiplantae</taxon>
        <taxon>Streptophyta</taxon>
        <taxon>Embryophyta</taxon>
        <taxon>Tracheophyta</taxon>
        <taxon>Spermatophyta</taxon>
        <taxon>Magnoliopsida</taxon>
        <taxon>eudicotyledons</taxon>
        <taxon>Gunneridae</taxon>
        <taxon>Pentapetalae</taxon>
        <taxon>asterids</taxon>
        <taxon>Ericales</taxon>
        <taxon>Theaceae</taxon>
        <taxon>Camellia</taxon>
    </lineage>
</organism>
<comment type="caution">
    <text evidence="6">The sequence shown here is derived from an EMBL/GenBank/DDBJ whole genome shotgun (WGS) entry which is preliminary data.</text>
</comment>
<dbReference type="GO" id="GO:0035251">
    <property type="term" value="F:UDP-glucosyltransferase activity"/>
    <property type="evidence" value="ECO:0007669"/>
    <property type="project" value="TreeGrafter"/>
</dbReference>
<keyword evidence="2 4" id="KW-0808">Transferase</keyword>
<keyword evidence="7" id="KW-1185">Reference proteome</keyword>
<dbReference type="PANTHER" id="PTHR48047">
    <property type="entry name" value="GLYCOSYLTRANSFERASE"/>
    <property type="match status" value="1"/>
</dbReference>
<dbReference type="PANTHER" id="PTHR48047:SF182">
    <property type="entry name" value="GLYCOSYLTRANSFERASE"/>
    <property type="match status" value="1"/>
</dbReference>
<dbReference type="SUPFAM" id="SSF53756">
    <property type="entry name" value="UDP-Glycosyltransferase/glycogen phosphorylase"/>
    <property type="match status" value="1"/>
</dbReference>
<evidence type="ECO:0000256" key="1">
    <source>
        <dbReference type="ARBA" id="ARBA00009995"/>
    </source>
</evidence>
<dbReference type="Pfam" id="PF00201">
    <property type="entry name" value="UDPGT"/>
    <property type="match status" value="1"/>
</dbReference>
<keyword evidence="3" id="KW-0284">Flavonoid biosynthesis</keyword>
<sequence>MAPNTQSQQQQEKLHIFFFPFMSPGHQIPMVDLAKLISSRSVTTSILSTPLNLSRFRSSILRHNVSTSSSSINILLLHFPTTTENLDSLPSRFQSNTFTQSTTLLQPQADDLIRLHQPDAIISDINLPWTAQISRKYNIPRITFSATSFFSLCVTDSITKFKPYEFVTHDFEPFLVPGLPHTVGISRSQMPGRFFRDMGLQQFFAQIIEAERDSYGVVANTFCAIEREYVEHYRKTSGKKVWPIGPVSLCNDKVLDMVERGNKASIDMDQCLTWLDSKEPNSVIYVCFGGLCVFPESQLVEIGLGLEASDCNFIWVIREGFRVGLAIDDLEERVKGRGIIMKGWAPQILILNHPAVGGFLTHCGWNSVIEAVSFGVPVITWPLFAEQFYNERFVVAHLRIGFGIGVVDTGLEWGSEEESGVLVKRNRVKAAVQRLMGVGESVREMREQVSRLSELARSAVSEGGSSNVSLDLLIVDLLAQRKERLAKGEEIN</sequence>
<proteinExistence type="inferred from homology"/>
<dbReference type="AlphaFoldDB" id="A0A4S4EPU5"/>
<evidence type="ECO:0000313" key="7">
    <source>
        <dbReference type="Proteomes" id="UP000306102"/>
    </source>
</evidence>
<comment type="similarity">
    <text evidence="1 4">Belongs to the UDP-glycosyltransferase family.</text>
</comment>
<dbReference type="PROSITE" id="PS00375">
    <property type="entry name" value="UDPGT"/>
    <property type="match status" value="1"/>
</dbReference>
<reference evidence="6 7" key="1">
    <citation type="journal article" date="2018" name="Proc. Natl. Acad. Sci. U.S.A.">
        <title>Draft genome sequence of Camellia sinensis var. sinensis provides insights into the evolution of the tea genome and tea quality.</title>
        <authorList>
            <person name="Wei C."/>
            <person name="Yang H."/>
            <person name="Wang S."/>
            <person name="Zhao J."/>
            <person name="Liu C."/>
            <person name="Gao L."/>
            <person name="Xia E."/>
            <person name="Lu Y."/>
            <person name="Tai Y."/>
            <person name="She G."/>
            <person name="Sun J."/>
            <person name="Cao H."/>
            <person name="Tong W."/>
            <person name="Gao Q."/>
            <person name="Li Y."/>
            <person name="Deng W."/>
            <person name="Jiang X."/>
            <person name="Wang W."/>
            <person name="Chen Q."/>
            <person name="Zhang S."/>
            <person name="Li H."/>
            <person name="Wu J."/>
            <person name="Wang P."/>
            <person name="Li P."/>
            <person name="Shi C."/>
            <person name="Zheng F."/>
            <person name="Jian J."/>
            <person name="Huang B."/>
            <person name="Shan D."/>
            <person name="Shi M."/>
            <person name="Fang C."/>
            <person name="Yue Y."/>
            <person name="Li F."/>
            <person name="Li D."/>
            <person name="Wei S."/>
            <person name="Han B."/>
            <person name="Jiang C."/>
            <person name="Yin Y."/>
            <person name="Xia T."/>
            <person name="Zhang Z."/>
            <person name="Bennetzen J.L."/>
            <person name="Zhao S."/>
            <person name="Wan X."/>
        </authorList>
    </citation>
    <scope>NUCLEOTIDE SEQUENCE [LARGE SCALE GENOMIC DNA]</scope>
    <source>
        <strain evidence="7">cv. Shuchazao</strain>
        <tissue evidence="6">Leaf</tissue>
    </source>
</reference>
<keyword evidence="4" id="KW-0328">Glycosyltransferase</keyword>
<name>A0A4S4EPU5_CAMSN</name>